<accession>B7BGA2</accession>
<proteinExistence type="predicted"/>
<comment type="caution">
    <text evidence="1">The sequence shown here is derived from an EMBL/GenBank/DDBJ whole genome shotgun (WGS) entry which is preliminary data.</text>
</comment>
<reference evidence="1 2" key="2">
    <citation type="submission" date="2008-10" db="EMBL/GenBank/DDBJ databases">
        <authorList>
            <person name="Fulton L."/>
            <person name="Clifton S."/>
            <person name="Fulton B."/>
            <person name="Xu J."/>
            <person name="Minx P."/>
            <person name="Pepin K.H."/>
            <person name="Johnson M."/>
            <person name="Bhonagiri V."/>
            <person name="Nash W.E."/>
            <person name="Mardis E.R."/>
            <person name="Wilson R.K."/>
        </authorList>
    </citation>
    <scope>NUCLEOTIDE SEQUENCE [LARGE SCALE GENOMIC DNA]</scope>
    <source>
        <strain evidence="1 2">DSM 18315</strain>
    </source>
</reference>
<reference evidence="1 2" key="1">
    <citation type="submission" date="2008-10" db="EMBL/GenBank/DDBJ databases">
        <title>Draft genome sequence of Parabacteroides johnsonii (DSM 18315).</title>
        <authorList>
            <person name="Sudarsanam P."/>
            <person name="Ley R."/>
            <person name="Guruge J."/>
            <person name="Turnbaugh P.J."/>
            <person name="Mahowald M."/>
            <person name="Liep D."/>
            <person name="Gordon J."/>
        </authorList>
    </citation>
    <scope>NUCLEOTIDE SEQUENCE [LARGE SCALE GENOMIC DNA]</scope>
    <source>
        <strain evidence="1 2">DSM 18315</strain>
    </source>
</reference>
<dbReference type="EMBL" id="ABYH01000406">
    <property type="protein sequence ID" value="EEC94540.1"/>
    <property type="molecule type" value="Genomic_DNA"/>
</dbReference>
<evidence type="ECO:0000313" key="1">
    <source>
        <dbReference type="EMBL" id="EEC94540.1"/>
    </source>
</evidence>
<organism evidence="1 2">
    <name type="scientific">Parabacteroides johnsonii DSM 18315</name>
    <dbReference type="NCBI Taxonomy" id="537006"/>
    <lineage>
        <taxon>Bacteria</taxon>
        <taxon>Pseudomonadati</taxon>
        <taxon>Bacteroidota</taxon>
        <taxon>Bacteroidia</taxon>
        <taxon>Bacteroidales</taxon>
        <taxon>Tannerellaceae</taxon>
        <taxon>Parabacteroides</taxon>
    </lineage>
</organism>
<protein>
    <submittedName>
        <fullName evidence="1">Uncharacterized protein</fullName>
    </submittedName>
</protein>
<name>B7BGA2_9BACT</name>
<evidence type="ECO:0000313" key="2">
    <source>
        <dbReference type="Proteomes" id="UP000005510"/>
    </source>
</evidence>
<dbReference type="Proteomes" id="UP000005510">
    <property type="component" value="Unassembled WGS sequence"/>
</dbReference>
<gene>
    <name evidence="1" type="ORF">PRABACTJOHN_04098</name>
</gene>
<dbReference type="HOGENOM" id="CLU_3314040_0_0_10"/>
<dbReference type="AlphaFoldDB" id="B7BGA2"/>
<sequence>MFDNHIRLVYVRIYFVYKGTGLFCKNHKIGVGWKEITMI</sequence>